<keyword evidence="8" id="KW-0238">DNA-binding</keyword>
<dbReference type="GO" id="GO:0004527">
    <property type="term" value="F:exonuclease activity"/>
    <property type="evidence" value="ECO:0007669"/>
    <property type="project" value="UniProtKB-KW"/>
</dbReference>
<keyword evidence="1" id="KW-0540">Nuclease</keyword>
<dbReference type="GO" id="GO:0005829">
    <property type="term" value="C:cytosol"/>
    <property type="evidence" value="ECO:0007669"/>
    <property type="project" value="TreeGrafter"/>
</dbReference>
<dbReference type="SUPFAM" id="SSF52540">
    <property type="entry name" value="P-loop containing nucleoside triphosphate hydrolases"/>
    <property type="match status" value="1"/>
</dbReference>
<dbReference type="InterPro" id="IPR027417">
    <property type="entry name" value="P-loop_NTPase"/>
</dbReference>
<dbReference type="CDD" id="cd17932">
    <property type="entry name" value="DEXQc_UvrD"/>
    <property type="match status" value="1"/>
</dbReference>
<dbReference type="InterPro" id="IPR038726">
    <property type="entry name" value="PDDEXK_AddAB-type"/>
</dbReference>
<dbReference type="RefSeq" id="WP_168446171.1">
    <property type="nucleotide sequence ID" value="NZ_JAAXOW010000001.1"/>
</dbReference>
<keyword evidence="3" id="KW-0227">DNA damage</keyword>
<keyword evidence="2 14" id="KW-0547">Nucleotide-binding</keyword>
<proteinExistence type="predicted"/>
<gene>
    <name evidence="18" type="ORF">HF995_02185</name>
</gene>
<accession>A0A9X5IRL1</accession>
<feature type="region of interest" description="Disordered" evidence="15">
    <location>
        <begin position="941"/>
        <end position="977"/>
    </location>
</feature>
<feature type="compositionally biased region" description="Basic and acidic residues" evidence="15">
    <location>
        <begin position="942"/>
        <end position="953"/>
    </location>
</feature>
<dbReference type="Pfam" id="PF13361">
    <property type="entry name" value="UvrD_C"/>
    <property type="match status" value="2"/>
</dbReference>
<evidence type="ECO:0000256" key="11">
    <source>
        <dbReference type="ARBA" id="ARBA00034617"/>
    </source>
</evidence>
<dbReference type="InterPro" id="IPR014017">
    <property type="entry name" value="DNA_helicase_UvrD-like_C"/>
</dbReference>
<dbReference type="GO" id="GO:0003677">
    <property type="term" value="F:DNA binding"/>
    <property type="evidence" value="ECO:0007669"/>
    <property type="project" value="UniProtKB-KW"/>
</dbReference>
<evidence type="ECO:0000256" key="13">
    <source>
        <dbReference type="ARBA" id="ARBA00048988"/>
    </source>
</evidence>
<feature type="binding site" evidence="14">
    <location>
        <begin position="91"/>
        <end position="98"/>
    </location>
    <ligand>
        <name>ATP</name>
        <dbReference type="ChEBI" id="CHEBI:30616"/>
    </ligand>
</feature>
<dbReference type="Pfam" id="PF00580">
    <property type="entry name" value="UvrD-helicase"/>
    <property type="match status" value="1"/>
</dbReference>
<keyword evidence="10" id="KW-0413">Isomerase</keyword>
<dbReference type="Pfam" id="PF12705">
    <property type="entry name" value="PDDEXK_1"/>
    <property type="match status" value="1"/>
</dbReference>
<dbReference type="PANTHER" id="PTHR11070">
    <property type="entry name" value="UVRD / RECB / PCRA DNA HELICASE FAMILY MEMBER"/>
    <property type="match status" value="1"/>
</dbReference>
<feature type="compositionally biased region" description="Polar residues" evidence="15">
    <location>
        <begin position="598"/>
        <end position="607"/>
    </location>
</feature>
<evidence type="ECO:0000313" key="18">
    <source>
        <dbReference type="EMBL" id="NKX92091.1"/>
    </source>
</evidence>
<evidence type="ECO:0000256" key="5">
    <source>
        <dbReference type="ARBA" id="ARBA00022806"/>
    </source>
</evidence>
<evidence type="ECO:0000256" key="4">
    <source>
        <dbReference type="ARBA" id="ARBA00022801"/>
    </source>
</evidence>
<comment type="catalytic activity">
    <reaction evidence="13">
        <text>ATP + H2O = ADP + phosphate + H(+)</text>
        <dbReference type="Rhea" id="RHEA:13065"/>
        <dbReference type="ChEBI" id="CHEBI:15377"/>
        <dbReference type="ChEBI" id="CHEBI:15378"/>
        <dbReference type="ChEBI" id="CHEBI:30616"/>
        <dbReference type="ChEBI" id="CHEBI:43474"/>
        <dbReference type="ChEBI" id="CHEBI:456216"/>
        <dbReference type="EC" id="5.6.2.4"/>
    </reaction>
</comment>
<dbReference type="EC" id="5.6.2.4" evidence="12"/>
<evidence type="ECO:0000256" key="12">
    <source>
        <dbReference type="ARBA" id="ARBA00034808"/>
    </source>
</evidence>
<dbReference type="GO" id="GO:0000725">
    <property type="term" value="P:recombinational repair"/>
    <property type="evidence" value="ECO:0007669"/>
    <property type="project" value="TreeGrafter"/>
</dbReference>
<evidence type="ECO:0000256" key="2">
    <source>
        <dbReference type="ARBA" id="ARBA00022741"/>
    </source>
</evidence>
<dbReference type="InterPro" id="IPR014016">
    <property type="entry name" value="UvrD-like_ATP-bd"/>
</dbReference>
<dbReference type="Proteomes" id="UP000774283">
    <property type="component" value="Unassembled WGS sequence"/>
</dbReference>
<feature type="domain" description="UvrD-like helicase C-terminal" evidence="17">
    <location>
        <begin position="414"/>
        <end position="769"/>
    </location>
</feature>
<dbReference type="AlphaFoldDB" id="A0A9X5IRL1"/>
<dbReference type="SUPFAM" id="SSF52980">
    <property type="entry name" value="Restriction endonuclease-like"/>
    <property type="match status" value="1"/>
</dbReference>
<feature type="domain" description="UvrD-like helicase ATP-binding" evidence="16">
    <location>
        <begin position="70"/>
        <end position="413"/>
    </location>
</feature>
<dbReference type="InterPro" id="IPR000212">
    <property type="entry name" value="DNA_helicase_UvrD/REP"/>
</dbReference>
<reference evidence="18 19" key="1">
    <citation type="submission" date="2020-04" db="EMBL/GenBank/DDBJ databases">
        <title>MicrobeNet Type strains.</title>
        <authorList>
            <person name="Nicholson A.C."/>
        </authorList>
    </citation>
    <scope>NUCLEOTIDE SEQUENCE [LARGE SCALE GENOMIC DNA]</scope>
    <source>
        <strain evidence="18 19">ATCC BAA-789</strain>
    </source>
</reference>
<evidence type="ECO:0000256" key="10">
    <source>
        <dbReference type="ARBA" id="ARBA00023235"/>
    </source>
</evidence>
<sequence>MTPYTPEPTRPATEPARPGTGAPDVAAITAGGRTATADAPGAPPIVTPAAHAPSRRLVPATEIAELLGQHRPTDEQLAVIEAPLEPVLVVAGAGSGKTETMSARVVYLIVNGLVEPDEVLGLTFTRKAAGELGERIRRRLRTLTARMRDAGQHALLGDLEDQTPDAALLASMRRPTVATYNSYAAGLVKEHGLRLGIEPGARLLGEASQWQLAQEVVERWTGELGTDAALSTVVDAVRHLSGSLSEHLLSTDQARARMTTIIDTLLATPDAKGKKGPYASTTKLLELMSHRVQLLDLVDEYRRRKRSTDSLDFADQVELGARLAEQHDEVRVAERARYRVVLLDEYQDTSYAQARMLGALFGDGHAVTAVGDPNQSIYGWRGASASGLSRFAEQFSGVGQVHHLALSTSWRNDQAILDVANAVATPLRDPAPERVAGAPAPTSTGDAAVIELHARPGAGPGHVSAAYTATEDEEAAAVADFVARWWRPRTSRDGATTAAVLCRSRKQFAAVEVALRSRGIPVEVVGLGGLLEAPEVVDVVSLLQVVHDPSRGDSLMRLLTGPWTALGAADLFAVADLVRELARRHAYAASRAADAQRGSGTEPQPSSAEPGDARDAATAPSVVTEADVVDSHSIVDVLDEFPAPGWQSPGGRSLTPDAHARLTRLSALLARLRASTYLSVPEIVVEAERALGLDIEAGLLDGPHAARARANLDAFRDLAISFVDGADLPTLGAFLSWLDVATTNERIDTAISDPDPDAVQIVTIHAAKGLEWDVVAVPGLVDGGLPSTACTGPQGPTDSAWLTGLGTLPYPLRGDARDLPRFAFEDAENHKDLDSLQKVFKQDAGAHQVTEERRLAYVAFTRARSRLLLTGSWFRGERSSATPPSCFLTELADAGLVDTSTWTGEPEGVNPALEREVTATWPAADGVDPVLASAAARVRAARRAEAQETHGDAAHAGVSGRSATTESAPGATSPVDLAPARAGADETVPLAQLAEILLTERDARRRPVTDVEIPAHVSASAMVRLAASREEYALSLRRPVPSEPSVHARRGTTFHAWVEQFYSSPVLMDLDDLTDADDTEPDADLEKLRQTFLATPWASLDPIAVEVDIETPLAGVMTRSRIDAVFPDPRPGCSPGQVVVVDWKTGREPTDPAAVRAREVQLAVYRLAWSRWTGTPLDDVDAAFCYLGDGVTRRPARLLDLDELEALLRG</sequence>
<dbReference type="PROSITE" id="PS51217">
    <property type="entry name" value="UVRD_HELICASE_CTER"/>
    <property type="match status" value="1"/>
</dbReference>
<evidence type="ECO:0000256" key="14">
    <source>
        <dbReference type="PROSITE-ProRule" id="PRU00560"/>
    </source>
</evidence>
<evidence type="ECO:0000256" key="3">
    <source>
        <dbReference type="ARBA" id="ARBA00022763"/>
    </source>
</evidence>
<dbReference type="Gene3D" id="3.40.50.300">
    <property type="entry name" value="P-loop containing nucleotide triphosphate hydrolases"/>
    <property type="match status" value="4"/>
</dbReference>
<keyword evidence="6" id="KW-0269">Exonuclease</keyword>
<keyword evidence="4 14" id="KW-0378">Hydrolase</keyword>
<keyword evidence="7 14" id="KW-0067">ATP-binding</keyword>
<evidence type="ECO:0000259" key="17">
    <source>
        <dbReference type="PROSITE" id="PS51217"/>
    </source>
</evidence>
<dbReference type="PANTHER" id="PTHR11070:SF55">
    <property type="entry name" value="DNA 3'-5' HELICASE"/>
    <property type="match status" value="1"/>
</dbReference>
<dbReference type="EMBL" id="JAAXOW010000001">
    <property type="protein sequence ID" value="NKX92091.1"/>
    <property type="molecule type" value="Genomic_DNA"/>
</dbReference>
<keyword evidence="5 14" id="KW-0347">Helicase</keyword>
<dbReference type="Gene3D" id="3.90.320.10">
    <property type="match status" value="1"/>
</dbReference>
<evidence type="ECO:0000256" key="8">
    <source>
        <dbReference type="ARBA" id="ARBA00023125"/>
    </source>
</evidence>
<evidence type="ECO:0000256" key="9">
    <source>
        <dbReference type="ARBA" id="ARBA00023204"/>
    </source>
</evidence>
<evidence type="ECO:0000256" key="15">
    <source>
        <dbReference type="SAM" id="MobiDB-lite"/>
    </source>
</evidence>
<comment type="caution">
    <text evidence="18">The sequence shown here is derived from an EMBL/GenBank/DDBJ whole genome shotgun (WGS) entry which is preliminary data.</text>
</comment>
<keyword evidence="19" id="KW-1185">Reference proteome</keyword>
<dbReference type="GO" id="GO:0033202">
    <property type="term" value="C:DNA helicase complex"/>
    <property type="evidence" value="ECO:0007669"/>
    <property type="project" value="TreeGrafter"/>
</dbReference>
<feature type="region of interest" description="Disordered" evidence="15">
    <location>
        <begin position="592"/>
        <end position="622"/>
    </location>
</feature>
<name>A0A9X5IRL1_9MICO</name>
<organism evidence="18 19">
    <name type="scientific">Sanguibacter hominis ATCC BAA-789</name>
    <dbReference type="NCBI Taxonomy" id="1312740"/>
    <lineage>
        <taxon>Bacteria</taxon>
        <taxon>Bacillati</taxon>
        <taxon>Actinomycetota</taxon>
        <taxon>Actinomycetes</taxon>
        <taxon>Micrococcales</taxon>
        <taxon>Sanguibacteraceae</taxon>
        <taxon>Sanguibacter</taxon>
    </lineage>
</organism>
<dbReference type="PROSITE" id="PS51198">
    <property type="entry name" value="UVRD_HELICASE_ATP_BIND"/>
    <property type="match status" value="1"/>
</dbReference>
<dbReference type="InterPro" id="IPR011335">
    <property type="entry name" value="Restrct_endonuc-II-like"/>
</dbReference>
<protein>
    <recommendedName>
        <fullName evidence="12">DNA 3'-5' helicase</fullName>
        <ecNumber evidence="12">5.6.2.4</ecNumber>
    </recommendedName>
</protein>
<evidence type="ECO:0000256" key="6">
    <source>
        <dbReference type="ARBA" id="ARBA00022839"/>
    </source>
</evidence>
<keyword evidence="9" id="KW-0234">DNA repair</keyword>
<dbReference type="GO" id="GO:0043138">
    <property type="term" value="F:3'-5' DNA helicase activity"/>
    <property type="evidence" value="ECO:0007669"/>
    <property type="project" value="UniProtKB-EC"/>
</dbReference>
<evidence type="ECO:0000313" key="19">
    <source>
        <dbReference type="Proteomes" id="UP000774283"/>
    </source>
</evidence>
<feature type="region of interest" description="Disordered" evidence="15">
    <location>
        <begin position="1"/>
        <end position="25"/>
    </location>
</feature>
<dbReference type="Gene3D" id="1.10.486.10">
    <property type="entry name" value="PCRA, domain 4"/>
    <property type="match status" value="1"/>
</dbReference>
<evidence type="ECO:0000256" key="1">
    <source>
        <dbReference type="ARBA" id="ARBA00022722"/>
    </source>
</evidence>
<evidence type="ECO:0000256" key="7">
    <source>
        <dbReference type="ARBA" id="ARBA00022840"/>
    </source>
</evidence>
<evidence type="ECO:0000259" key="16">
    <source>
        <dbReference type="PROSITE" id="PS51198"/>
    </source>
</evidence>
<comment type="catalytic activity">
    <reaction evidence="11">
        <text>Couples ATP hydrolysis with the unwinding of duplex DNA by translocating in the 3'-5' direction.</text>
        <dbReference type="EC" id="5.6.2.4"/>
    </reaction>
</comment>
<dbReference type="GO" id="GO:0005524">
    <property type="term" value="F:ATP binding"/>
    <property type="evidence" value="ECO:0007669"/>
    <property type="project" value="UniProtKB-UniRule"/>
</dbReference>
<dbReference type="InterPro" id="IPR011604">
    <property type="entry name" value="PDDEXK-like_dom_sf"/>
</dbReference>